<protein>
    <recommendedName>
        <fullName evidence="3">Protein kinase domain-containing protein</fullName>
    </recommendedName>
</protein>
<dbReference type="EMBL" id="BPWL01000002">
    <property type="protein sequence ID" value="GJJ07973.1"/>
    <property type="molecule type" value="Genomic_DNA"/>
</dbReference>
<gene>
    <name evidence="1" type="ORF">Clacol_002180</name>
</gene>
<proteinExistence type="predicted"/>
<dbReference type="InterPro" id="IPR011009">
    <property type="entry name" value="Kinase-like_dom_sf"/>
</dbReference>
<dbReference type="SUPFAM" id="SSF56112">
    <property type="entry name" value="Protein kinase-like (PK-like)"/>
    <property type="match status" value="1"/>
</dbReference>
<keyword evidence="2" id="KW-1185">Reference proteome</keyword>
<evidence type="ECO:0000313" key="1">
    <source>
        <dbReference type="EMBL" id="GJJ07973.1"/>
    </source>
</evidence>
<evidence type="ECO:0008006" key="3">
    <source>
        <dbReference type="Google" id="ProtNLM"/>
    </source>
</evidence>
<sequence length="419" mass="49141">MSRFMKIFWWRESIPEEETSADDWKAALEAKEARIKHFWESKRGWFFDKGYTLFRFQQLRRSLPLLDTPSLNSESIEYPYAFCGGDPPYWDCQPLQAYNSEKICFAQDVEGRHIAIKKLNNTDEIHIYRLLWEKRGLLAENCILPILDILEYEGQCFAVMPRWGEPPFFLDPPITLGHVLHYIHCLLKDLKEGNTLINHFGAFSRARENSMRPKLRTAGQLTYALFDFDLALMLPSTECRLPASQSFYVLSIMLPFDTSHGELDYDPYKFEMGCLGIVLCQMFQHCIPAVPVLAPFLDRLITDRLELRFTAKEALQFFEKMHATLTPEQLSLEAPIYTLPGYPHWEPEKYNRWEGLPDEFVQEWARFRAPIPSFHTKLLRRICRTNLGGALVVYIRRFFKFLGIGTHVLLNYFRISPKI</sequence>
<reference evidence="1" key="1">
    <citation type="submission" date="2021-10" db="EMBL/GenBank/DDBJ databases">
        <title>De novo Genome Assembly of Clathrus columnatus (Basidiomycota, Fungi) Using Illumina and Nanopore Sequence Data.</title>
        <authorList>
            <person name="Ogiso-Tanaka E."/>
            <person name="Itagaki H."/>
            <person name="Hosoya T."/>
            <person name="Hosaka K."/>
        </authorList>
    </citation>
    <scope>NUCLEOTIDE SEQUENCE</scope>
    <source>
        <strain evidence="1">MO-923</strain>
    </source>
</reference>
<accession>A0AAV5A438</accession>
<dbReference type="Proteomes" id="UP001050691">
    <property type="component" value="Unassembled WGS sequence"/>
</dbReference>
<comment type="caution">
    <text evidence="1">The sequence shown here is derived from an EMBL/GenBank/DDBJ whole genome shotgun (WGS) entry which is preliminary data.</text>
</comment>
<dbReference type="AlphaFoldDB" id="A0AAV5A438"/>
<evidence type="ECO:0000313" key="2">
    <source>
        <dbReference type="Proteomes" id="UP001050691"/>
    </source>
</evidence>
<name>A0AAV5A438_9AGAM</name>
<organism evidence="1 2">
    <name type="scientific">Clathrus columnatus</name>
    <dbReference type="NCBI Taxonomy" id="1419009"/>
    <lineage>
        <taxon>Eukaryota</taxon>
        <taxon>Fungi</taxon>
        <taxon>Dikarya</taxon>
        <taxon>Basidiomycota</taxon>
        <taxon>Agaricomycotina</taxon>
        <taxon>Agaricomycetes</taxon>
        <taxon>Phallomycetidae</taxon>
        <taxon>Phallales</taxon>
        <taxon>Clathraceae</taxon>
        <taxon>Clathrus</taxon>
    </lineage>
</organism>